<dbReference type="RefSeq" id="WP_200555708.1">
    <property type="nucleotide sequence ID" value="NZ_JAEPES010000002.1"/>
</dbReference>
<accession>A0A934SL56</accession>
<dbReference type="EMBL" id="JAEPES010000002">
    <property type="protein sequence ID" value="MBK4347351.1"/>
    <property type="molecule type" value="Genomic_DNA"/>
</dbReference>
<dbReference type="SUPFAM" id="SSF56219">
    <property type="entry name" value="DNase I-like"/>
    <property type="match status" value="1"/>
</dbReference>
<keyword evidence="1" id="KW-1133">Transmembrane helix</keyword>
<feature type="transmembrane region" description="Helical" evidence="1">
    <location>
        <begin position="44"/>
        <end position="62"/>
    </location>
</feature>
<sequence>MFRRLFAALLVVAVAAALLVGTWPQLFALERSLVVVQFVSFRGLTALIALAGLVIVLILAGLSRGFRRLGGALGVLLLVFALAGAVIVGSRGFGDTEFQQKSPTALTIVEWNTLGAAPGVGTIATLAENNAADVVVLPETDRQSANQVAALMEQAGHPMTVHTTAFNEIAKAKSTSILTSTALGGYSIDETVGNTSTVPTVILRPDDGSGPTIVGVHAVAPQPAEMDNWRSDLRFVKSTCSRPNTILVGDFNATLDHLAGLGSGARTTVGECTDAAIQSHNGAVGTWPSRLPALLGAPIDHVMATDNWTVTGMRVVTDLDGTGSDHRPLVVQLTPKG</sequence>
<keyword evidence="3" id="KW-0540">Nuclease</keyword>
<comment type="caution">
    <text evidence="3">The sequence shown here is derived from an EMBL/GenBank/DDBJ whole genome shotgun (WGS) entry which is preliminary data.</text>
</comment>
<name>A0A934SL56_9MICO</name>
<dbReference type="AlphaFoldDB" id="A0A934SL56"/>
<gene>
    <name evidence="3" type="ORF">IV501_06870</name>
</gene>
<organism evidence="3 4">
    <name type="scientific">Lacisediminihabitans changchengi</name>
    <dbReference type="NCBI Taxonomy" id="2787634"/>
    <lineage>
        <taxon>Bacteria</taxon>
        <taxon>Bacillati</taxon>
        <taxon>Actinomycetota</taxon>
        <taxon>Actinomycetes</taxon>
        <taxon>Micrococcales</taxon>
        <taxon>Microbacteriaceae</taxon>
        <taxon>Lacisediminihabitans</taxon>
    </lineage>
</organism>
<dbReference type="Pfam" id="PF03372">
    <property type="entry name" value="Exo_endo_phos"/>
    <property type="match status" value="1"/>
</dbReference>
<keyword evidence="3" id="KW-0255">Endonuclease</keyword>
<keyword evidence="3" id="KW-0378">Hydrolase</keyword>
<dbReference type="InterPro" id="IPR036691">
    <property type="entry name" value="Endo/exonu/phosph_ase_sf"/>
</dbReference>
<evidence type="ECO:0000256" key="1">
    <source>
        <dbReference type="SAM" id="Phobius"/>
    </source>
</evidence>
<dbReference type="InterPro" id="IPR005135">
    <property type="entry name" value="Endo/exonuclease/phosphatase"/>
</dbReference>
<evidence type="ECO:0000259" key="2">
    <source>
        <dbReference type="Pfam" id="PF03372"/>
    </source>
</evidence>
<dbReference type="Proteomes" id="UP000636458">
    <property type="component" value="Unassembled WGS sequence"/>
</dbReference>
<dbReference type="GO" id="GO:0004519">
    <property type="term" value="F:endonuclease activity"/>
    <property type="evidence" value="ECO:0007669"/>
    <property type="project" value="UniProtKB-KW"/>
</dbReference>
<keyword evidence="1" id="KW-0472">Membrane</keyword>
<feature type="domain" description="Endonuclease/exonuclease/phosphatase" evidence="2">
    <location>
        <begin position="111"/>
        <end position="326"/>
    </location>
</feature>
<proteinExistence type="predicted"/>
<feature type="transmembrane region" description="Helical" evidence="1">
    <location>
        <begin position="69"/>
        <end position="89"/>
    </location>
</feature>
<reference evidence="3" key="1">
    <citation type="submission" date="2021-01" db="EMBL/GenBank/DDBJ databases">
        <title>Lacisediminihabitans sp. nov. strain G11-30, isolated from Antarctic Soil.</title>
        <authorList>
            <person name="Li J."/>
        </authorList>
    </citation>
    <scope>NUCLEOTIDE SEQUENCE</scope>
    <source>
        <strain evidence="3">G11-30</strain>
    </source>
</reference>
<evidence type="ECO:0000313" key="4">
    <source>
        <dbReference type="Proteomes" id="UP000636458"/>
    </source>
</evidence>
<dbReference type="Gene3D" id="3.60.10.10">
    <property type="entry name" value="Endonuclease/exonuclease/phosphatase"/>
    <property type="match status" value="1"/>
</dbReference>
<evidence type="ECO:0000313" key="3">
    <source>
        <dbReference type="EMBL" id="MBK4347351.1"/>
    </source>
</evidence>
<keyword evidence="4" id="KW-1185">Reference proteome</keyword>
<keyword evidence="1" id="KW-0812">Transmembrane</keyword>
<protein>
    <submittedName>
        <fullName evidence="3">Endonuclease/exonuclease/phosphatase family protein</fullName>
    </submittedName>
</protein>